<reference evidence="11" key="3">
    <citation type="journal article" date="2019" name="Int. J. Syst. Evol. Microbiol.">
        <title>The Global Catalogue of Microorganisms (GCM) 10K type strain sequencing project: providing services to taxonomists for standard genome sequencing and annotation.</title>
        <authorList>
            <consortium name="The Broad Institute Genomics Platform"/>
            <consortium name="The Broad Institute Genome Sequencing Center for Infectious Disease"/>
            <person name="Wu L."/>
            <person name="Ma J."/>
        </authorList>
    </citation>
    <scope>NUCLEOTIDE SEQUENCE [LARGE SCALE GENOMIC DNA]</scope>
    <source>
        <strain evidence="11">CCM 8490</strain>
    </source>
</reference>
<evidence type="ECO:0000313" key="9">
    <source>
        <dbReference type="EMBL" id="RKE90010.1"/>
    </source>
</evidence>
<name>A0A420DDM5_9FLAO</name>
<dbReference type="EMBL" id="RAQH01000001">
    <property type="protein sequence ID" value="RKE90010.1"/>
    <property type="molecule type" value="Genomic_DNA"/>
</dbReference>
<dbReference type="Gene3D" id="1.10.530.40">
    <property type="match status" value="1"/>
</dbReference>
<evidence type="ECO:0000313" key="8">
    <source>
        <dbReference type="EMBL" id="GGG47070.1"/>
    </source>
</evidence>
<keyword evidence="4 7" id="KW-0378">Hydrolase</keyword>
<dbReference type="OrthoDB" id="5327667at2"/>
<sequence length="168" mass="19240">MLLTNFGIQLINEGEKQKMFDISGQNFLSDVEGVKYKAYKDTGGVWTIGRGITYYEDGTKVKAGDTITKEREQKLFLNTLNFYVNNVNKNVKKSLTQNQFNALVSFCYNIGVSAFNGSTLLKRVNANPNDPDIRVQFMRWVKDNGKTVQGLINRRKKESDLYFSRVTR</sequence>
<dbReference type="EC" id="3.2.1.17" evidence="7"/>
<evidence type="ECO:0000256" key="2">
    <source>
        <dbReference type="ARBA" id="ARBA00022529"/>
    </source>
</evidence>
<evidence type="ECO:0000313" key="11">
    <source>
        <dbReference type="Proteomes" id="UP000658202"/>
    </source>
</evidence>
<reference evidence="8" key="4">
    <citation type="submission" date="2024-05" db="EMBL/GenBank/DDBJ databases">
        <authorList>
            <person name="Sun Q."/>
            <person name="Sedlacek I."/>
        </authorList>
    </citation>
    <scope>NUCLEOTIDE SEQUENCE</scope>
    <source>
        <strain evidence="8">CCM 8490</strain>
    </source>
</reference>
<dbReference type="Pfam" id="PF00959">
    <property type="entry name" value="Phage_lysozyme"/>
    <property type="match status" value="1"/>
</dbReference>
<comment type="catalytic activity">
    <reaction evidence="1 7">
        <text>Hydrolysis of (1-&gt;4)-beta-linkages between N-acetylmuramic acid and N-acetyl-D-glucosamine residues in a peptidoglycan and between N-acetyl-D-glucosamine residues in chitodextrins.</text>
        <dbReference type="EC" id="3.2.1.17"/>
    </reaction>
</comment>
<dbReference type="Proteomes" id="UP000658202">
    <property type="component" value="Unassembled WGS sequence"/>
</dbReference>
<dbReference type="InterPro" id="IPR051018">
    <property type="entry name" value="Bacteriophage_GH24"/>
</dbReference>
<comment type="similarity">
    <text evidence="7">Belongs to the glycosyl hydrolase 24 family.</text>
</comment>
<protein>
    <recommendedName>
        <fullName evidence="7">Lysozyme</fullName>
        <ecNumber evidence="7">3.2.1.17</ecNumber>
    </recommendedName>
</protein>
<dbReference type="GO" id="GO:0042742">
    <property type="term" value="P:defense response to bacterium"/>
    <property type="evidence" value="ECO:0007669"/>
    <property type="project" value="UniProtKB-KW"/>
</dbReference>
<gene>
    <name evidence="9" type="ORF">BXY58_0595</name>
    <name evidence="8" type="ORF">GCM10007332_05700</name>
</gene>
<evidence type="ECO:0000256" key="4">
    <source>
        <dbReference type="ARBA" id="ARBA00022801"/>
    </source>
</evidence>
<evidence type="ECO:0000256" key="6">
    <source>
        <dbReference type="ARBA" id="ARBA00023295"/>
    </source>
</evidence>
<dbReference type="GO" id="GO:0009253">
    <property type="term" value="P:peptidoglycan catabolic process"/>
    <property type="evidence" value="ECO:0007669"/>
    <property type="project" value="InterPro"/>
</dbReference>
<reference evidence="8" key="1">
    <citation type="journal article" date="2014" name="Int. J. Syst. Evol. Microbiol.">
        <title>Complete genome of a new Firmicutes species belonging to the dominant human colonic microbiota ('Ruminococcus bicirculans') reveals two chromosomes and a selective capacity to utilize plant glucans.</title>
        <authorList>
            <consortium name="NISC Comparative Sequencing Program"/>
            <person name="Wegmann U."/>
            <person name="Louis P."/>
            <person name="Goesmann A."/>
            <person name="Henrissat B."/>
            <person name="Duncan S.H."/>
            <person name="Flint H.J."/>
        </authorList>
    </citation>
    <scope>NUCLEOTIDE SEQUENCE</scope>
    <source>
        <strain evidence="8">CCM 8490</strain>
    </source>
</reference>
<evidence type="ECO:0000256" key="1">
    <source>
        <dbReference type="ARBA" id="ARBA00000632"/>
    </source>
</evidence>
<comment type="caution">
    <text evidence="9">The sequence shown here is derived from an EMBL/GenBank/DDBJ whole genome shotgun (WGS) entry which is preliminary data.</text>
</comment>
<keyword evidence="5" id="KW-1035">Host cytoplasm</keyword>
<proteinExistence type="inferred from homology"/>
<evidence type="ECO:0000313" key="10">
    <source>
        <dbReference type="Proteomes" id="UP000285906"/>
    </source>
</evidence>
<evidence type="ECO:0000256" key="5">
    <source>
        <dbReference type="ARBA" id="ARBA00023200"/>
    </source>
</evidence>
<dbReference type="InterPro" id="IPR034690">
    <property type="entry name" value="Endolysin_T4_type"/>
</dbReference>
<keyword evidence="3 7" id="KW-0081">Bacteriolytic enzyme</keyword>
<evidence type="ECO:0000256" key="7">
    <source>
        <dbReference type="RuleBase" id="RU003788"/>
    </source>
</evidence>
<dbReference type="PANTHER" id="PTHR38107">
    <property type="match status" value="1"/>
</dbReference>
<keyword evidence="11" id="KW-1185">Reference proteome</keyword>
<dbReference type="GO" id="GO:0031640">
    <property type="term" value="P:killing of cells of another organism"/>
    <property type="evidence" value="ECO:0007669"/>
    <property type="project" value="UniProtKB-KW"/>
</dbReference>
<dbReference type="SUPFAM" id="SSF53955">
    <property type="entry name" value="Lysozyme-like"/>
    <property type="match status" value="1"/>
</dbReference>
<keyword evidence="2 7" id="KW-0929">Antimicrobial</keyword>
<accession>A0A420DDM5</accession>
<dbReference type="InterPro" id="IPR002196">
    <property type="entry name" value="Glyco_hydro_24"/>
</dbReference>
<keyword evidence="6 7" id="KW-0326">Glycosidase</keyword>
<dbReference type="InterPro" id="IPR023347">
    <property type="entry name" value="Lysozyme_dom_sf"/>
</dbReference>
<dbReference type="InterPro" id="IPR023346">
    <property type="entry name" value="Lysozyme-like_dom_sf"/>
</dbReference>
<dbReference type="RefSeq" id="WP_120212291.1">
    <property type="nucleotide sequence ID" value="NZ_BMCW01000001.1"/>
</dbReference>
<dbReference type="GO" id="GO:0003796">
    <property type="term" value="F:lysozyme activity"/>
    <property type="evidence" value="ECO:0007669"/>
    <property type="project" value="UniProtKB-EC"/>
</dbReference>
<evidence type="ECO:0000256" key="3">
    <source>
        <dbReference type="ARBA" id="ARBA00022638"/>
    </source>
</evidence>
<dbReference type="CDD" id="cd00737">
    <property type="entry name" value="lyz_endolysin_autolysin"/>
    <property type="match status" value="1"/>
</dbReference>
<organism evidence="9 10">
    <name type="scientific">Epilithonimonas arachidiradicis</name>
    <dbReference type="NCBI Taxonomy" id="1617282"/>
    <lineage>
        <taxon>Bacteria</taxon>
        <taxon>Pseudomonadati</taxon>
        <taxon>Bacteroidota</taxon>
        <taxon>Flavobacteriia</taxon>
        <taxon>Flavobacteriales</taxon>
        <taxon>Weeksellaceae</taxon>
        <taxon>Chryseobacterium group</taxon>
        <taxon>Epilithonimonas</taxon>
    </lineage>
</organism>
<dbReference type="GO" id="GO:0016998">
    <property type="term" value="P:cell wall macromolecule catabolic process"/>
    <property type="evidence" value="ECO:0007669"/>
    <property type="project" value="InterPro"/>
</dbReference>
<dbReference type="EMBL" id="BMCW01000001">
    <property type="protein sequence ID" value="GGG47070.1"/>
    <property type="molecule type" value="Genomic_DNA"/>
</dbReference>
<dbReference type="Proteomes" id="UP000285906">
    <property type="component" value="Unassembled WGS sequence"/>
</dbReference>
<dbReference type="InterPro" id="IPR033907">
    <property type="entry name" value="Endolysin_autolysin"/>
</dbReference>
<dbReference type="HAMAP" id="MF_04110">
    <property type="entry name" value="ENDOLYSIN_T4"/>
    <property type="match status" value="1"/>
</dbReference>
<dbReference type="PANTHER" id="PTHR38107:SF3">
    <property type="entry name" value="LYSOZYME RRRD-RELATED"/>
    <property type="match status" value="1"/>
</dbReference>
<dbReference type="AlphaFoldDB" id="A0A420DDM5"/>
<reference evidence="9 10" key="2">
    <citation type="submission" date="2018-09" db="EMBL/GenBank/DDBJ databases">
        <title>Genomic Encyclopedia of Archaeal and Bacterial Type Strains, Phase II (KMG-II): from individual species to whole genera.</title>
        <authorList>
            <person name="Goeker M."/>
        </authorList>
    </citation>
    <scope>NUCLEOTIDE SEQUENCE [LARGE SCALE GENOMIC DNA]</scope>
    <source>
        <strain evidence="9 10">DSM 27620</strain>
    </source>
</reference>